<organism evidence="1 2">
    <name type="scientific">Parasphingorhabdus flavimaris</name>
    <dbReference type="NCBI Taxonomy" id="266812"/>
    <lineage>
        <taxon>Bacteria</taxon>
        <taxon>Pseudomonadati</taxon>
        <taxon>Pseudomonadota</taxon>
        <taxon>Alphaproteobacteria</taxon>
        <taxon>Sphingomonadales</taxon>
        <taxon>Sphingomonadaceae</taxon>
        <taxon>Parasphingorhabdus</taxon>
    </lineage>
</organism>
<name>A0ABX2N0H0_9SPHN</name>
<proteinExistence type="predicted"/>
<reference evidence="1 2" key="1">
    <citation type="submission" date="2020-06" db="EMBL/GenBank/DDBJ databases">
        <authorList>
            <person name="Kim S.-J."/>
            <person name="Park S.-J."/>
        </authorList>
    </citation>
    <scope>NUCLEOTIDE SEQUENCE [LARGE SCALE GENOMIC DNA]</scope>
    <source>
        <strain evidence="1 2">SW-151</strain>
    </source>
</reference>
<evidence type="ECO:0000313" key="2">
    <source>
        <dbReference type="Proteomes" id="UP000652427"/>
    </source>
</evidence>
<gene>
    <name evidence="1" type="ORF">HUO14_04720</name>
</gene>
<dbReference type="EMBL" id="JABWMH010000001">
    <property type="protein sequence ID" value="NVD27212.1"/>
    <property type="molecule type" value="Genomic_DNA"/>
</dbReference>
<dbReference type="Proteomes" id="UP000652427">
    <property type="component" value="Unassembled WGS sequence"/>
</dbReference>
<evidence type="ECO:0008006" key="3">
    <source>
        <dbReference type="Google" id="ProtNLM"/>
    </source>
</evidence>
<accession>A0ABX2N0H0</accession>
<evidence type="ECO:0000313" key="1">
    <source>
        <dbReference type="EMBL" id="NVD27212.1"/>
    </source>
</evidence>
<comment type="caution">
    <text evidence="1">The sequence shown here is derived from an EMBL/GenBank/DDBJ whole genome shotgun (WGS) entry which is preliminary data.</text>
</comment>
<keyword evidence="2" id="KW-1185">Reference proteome</keyword>
<protein>
    <recommendedName>
        <fullName evidence="3">Plasmid mobilization relaxosome protein MobC</fullName>
    </recommendedName>
</protein>
<sequence>MLSIRLDTGALAALDSFAVGRGGRSAVLRQLIERMLAENTRRPLIERPYGVARNRVSLRFTDAEIAVIEYRASLRSTDRAGWIKALVRRHLALKSRVDDGLLAELAPIRMQLLRIGRNLNQAMKAANLRMMEDGDKQIGNDLRRIADMRMEISEQVAAVGEAMRGDASYWAVAD</sequence>